<reference evidence="2" key="2">
    <citation type="submission" date="2020-09" db="EMBL/GenBank/DDBJ databases">
        <authorList>
            <person name="Sun Q."/>
            <person name="Ohkuma M."/>
        </authorList>
    </citation>
    <scope>NUCLEOTIDE SEQUENCE</scope>
    <source>
        <strain evidence="2">JCM 3035</strain>
    </source>
</reference>
<name>A0A917QFH4_9ACTN</name>
<comment type="caution">
    <text evidence="2">The sequence shown here is derived from an EMBL/GenBank/DDBJ whole genome shotgun (WGS) entry which is preliminary data.</text>
</comment>
<dbReference type="EMBL" id="BMPQ01000001">
    <property type="protein sequence ID" value="GGK46476.1"/>
    <property type="molecule type" value="Genomic_DNA"/>
</dbReference>
<evidence type="ECO:0000313" key="3">
    <source>
        <dbReference type="Proteomes" id="UP000637788"/>
    </source>
</evidence>
<reference evidence="2" key="1">
    <citation type="journal article" date="2014" name="Int. J. Syst. Evol. Microbiol.">
        <title>Complete genome sequence of Corynebacterium casei LMG S-19264T (=DSM 44701T), isolated from a smear-ripened cheese.</title>
        <authorList>
            <consortium name="US DOE Joint Genome Institute (JGI-PGF)"/>
            <person name="Walter F."/>
            <person name="Albersmeier A."/>
            <person name="Kalinowski J."/>
            <person name="Ruckert C."/>
        </authorList>
    </citation>
    <scope>NUCLEOTIDE SEQUENCE</scope>
    <source>
        <strain evidence="2">JCM 3035</strain>
    </source>
</reference>
<evidence type="ECO:0008006" key="4">
    <source>
        <dbReference type="Google" id="ProtNLM"/>
    </source>
</evidence>
<dbReference type="Proteomes" id="UP000637788">
    <property type="component" value="Unassembled WGS sequence"/>
</dbReference>
<protein>
    <recommendedName>
        <fullName evidence="4">Transposase</fullName>
    </recommendedName>
</protein>
<dbReference type="AlphaFoldDB" id="A0A917QFH4"/>
<evidence type="ECO:0000313" key="2">
    <source>
        <dbReference type="EMBL" id="GGK46476.1"/>
    </source>
</evidence>
<feature type="compositionally biased region" description="Low complexity" evidence="1">
    <location>
        <begin position="93"/>
        <end position="107"/>
    </location>
</feature>
<evidence type="ECO:0000256" key="1">
    <source>
        <dbReference type="SAM" id="MobiDB-lite"/>
    </source>
</evidence>
<proteinExistence type="predicted"/>
<gene>
    <name evidence="2" type="ORF">GCM10010094_03070</name>
</gene>
<organism evidence="2 3">
    <name type="scientific">Streptomyces flaveus</name>
    <dbReference type="NCBI Taxonomy" id="66370"/>
    <lineage>
        <taxon>Bacteria</taxon>
        <taxon>Bacillati</taxon>
        <taxon>Actinomycetota</taxon>
        <taxon>Actinomycetes</taxon>
        <taxon>Kitasatosporales</taxon>
        <taxon>Streptomycetaceae</taxon>
        <taxon>Streptomyces</taxon>
        <taxon>Streptomyces aurantiacus group</taxon>
    </lineage>
</organism>
<keyword evidence="3" id="KW-1185">Reference proteome</keyword>
<feature type="region of interest" description="Disordered" evidence="1">
    <location>
        <begin position="1"/>
        <end position="28"/>
    </location>
</feature>
<accession>A0A917QFH4</accession>
<feature type="region of interest" description="Disordered" evidence="1">
    <location>
        <begin position="88"/>
        <end position="113"/>
    </location>
</feature>
<sequence length="154" mass="17202">MARVTPGRSATSRIRHPRATTSGTPPTGCQVWNRKAHKKRGNKLNPVFRMDLVPRTPRTSAYLVRHRDDVRHRNADWFHQCPKALGVARRPLSTRSTGSSGARSRSSPTERLHEEIKTIERRKEGLLDADGNDEQNTALIALLPQLGLSLANLA</sequence>